<dbReference type="SUPFAM" id="SSF51556">
    <property type="entry name" value="Metallo-dependent hydrolases"/>
    <property type="match status" value="1"/>
</dbReference>
<evidence type="ECO:0000259" key="1">
    <source>
        <dbReference type="Pfam" id="PF04909"/>
    </source>
</evidence>
<comment type="caution">
    <text evidence="2">The sequence shown here is derived from an EMBL/GenBank/DDBJ whole genome shotgun (WGS) entry which is preliminary data.</text>
</comment>
<sequence length="298" mass="33696">MTKPCLAPLDHITPLTFQVPERACDSHAHIFGPYSAYALSDDRSYTPPENALERYLAHLQRIGFTRGVLVTASACGTDNRSILDALAEQPDRLRGVAVTTDDVDRDTLIRWRKAGITGLRFNLYAIDGMAVYRNGVGLDTLERLAPVMRDLGLHAQIWVHAPDLVQLAPRLLRLNITLVIDHMGRMNASRGVQDPGFQQLLRMLKDGDAWTKISGADRNTNRYGHYDDTDEFARQIVAANPEQVVWGSDWPHINYYEPVQVPDDGVLLNTLARWLPDEKSREQVLVFNPARLYHFESR</sequence>
<feature type="domain" description="Amidohydrolase-related" evidence="1">
    <location>
        <begin position="24"/>
        <end position="295"/>
    </location>
</feature>
<dbReference type="InterPro" id="IPR006680">
    <property type="entry name" value="Amidohydro-rel"/>
</dbReference>
<proteinExistence type="predicted"/>
<organism evidence="2 3">
    <name type="scientific">Advenella kashmirensis W13003</name>
    <dbReference type="NCBI Taxonomy" id="1424334"/>
    <lineage>
        <taxon>Bacteria</taxon>
        <taxon>Pseudomonadati</taxon>
        <taxon>Pseudomonadota</taxon>
        <taxon>Betaproteobacteria</taxon>
        <taxon>Burkholderiales</taxon>
        <taxon>Alcaligenaceae</taxon>
    </lineage>
</organism>
<dbReference type="EMBL" id="AYXT01000001">
    <property type="protein sequence ID" value="ETF04260.1"/>
    <property type="molecule type" value="Genomic_DNA"/>
</dbReference>
<dbReference type="Pfam" id="PF04909">
    <property type="entry name" value="Amidohydro_2"/>
    <property type="match status" value="1"/>
</dbReference>
<evidence type="ECO:0000313" key="3">
    <source>
        <dbReference type="Proteomes" id="UP000018733"/>
    </source>
</evidence>
<dbReference type="STRING" id="1424334.W822_03565"/>
<dbReference type="PANTHER" id="PTHR35563:SF2">
    <property type="entry name" value="BARREL METAL-DEPENDENT HYDROLASE, PUTATIVE (AFU_ORTHOLOGUE AFUA_1G16240)-RELATED"/>
    <property type="match status" value="1"/>
</dbReference>
<accession>V8QY61</accession>
<dbReference type="GO" id="GO:0016787">
    <property type="term" value="F:hydrolase activity"/>
    <property type="evidence" value="ECO:0007669"/>
    <property type="project" value="InterPro"/>
</dbReference>
<dbReference type="Proteomes" id="UP000018733">
    <property type="component" value="Unassembled WGS sequence"/>
</dbReference>
<dbReference type="eggNOG" id="COG3618">
    <property type="taxonomic scope" value="Bacteria"/>
</dbReference>
<dbReference type="InterPro" id="IPR032466">
    <property type="entry name" value="Metal_Hydrolase"/>
</dbReference>
<dbReference type="HOGENOM" id="CLU_064039_2_1_4"/>
<dbReference type="AlphaFoldDB" id="V8QY61"/>
<reference evidence="2 3" key="1">
    <citation type="journal article" date="2014" name="Genome Announc.">
        <title>Draft Genome Sequence of Advenella kashmirensis Strain W13003, a Polycyclic Aromatic Hydrocarbon-Degrading Bacterium.</title>
        <authorList>
            <person name="Wang X."/>
            <person name="Jin D."/>
            <person name="Zhou L."/>
            <person name="Wu L."/>
            <person name="An W."/>
            <person name="Zhao L."/>
        </authorList>
    </citation>
    <scope>NUCLEOTIDE SEQUENCE [LARGE SCALE GENOMIC DNA]</scope>
    <source>
        <strain evidence="2 3">W13003</strain>
    </source>
</reference>
<gene>
    <name evidence="2" type="ORF">W822_03565</name>
</gene>
<dbReference type="OrthoDB" id="9787654at2"/>
<evidence type="ECO:0000313" key="2">
    <source>
        <dbReference type="EMBL" id="ETF04260.1"/>
    </source>
</evidence>
<dbReference type="PANTHER" id="PTHR35563">
    <property type="entry name" value="BARREL METAL-DEPENDENT HYDROLASE, PUTATIVE (AFU_ORTHOLOGUE AFUA_1G16240)-RELATED"/>
    <property type="match status" value="1"/>
</dbReference>
<dbReference type="Gene3D" id="3.20.20.140">
    <property type="entry name" value="Metal-dependent hydrolases"/>
    <property type="match status" value="1"/>
</dbReference>
<keyword evidence="3" id="KW-1185">Reference proteome</keyword>
<dbReference type="RefSeq" id="WP_024003779.1">
    <property type="nucleotide sequence ID" value="NZ_KI650979.1"/>
</dbReference>
<protein>
    <submittedName>
        <fullName evidence="2">GntR family transcriptional regulator</fullName>
    </submittedName>
</protein>
<name>V8QY61_9BURK</name>
<dbReference type="PATRIC" id="fig|1424334.3.peg.717"/>
<dbReference type="InterPro" id="IPR052358">
    <property type="entry name" value="Aro_Compnd_Degr_Hydrolases"/>
</dbReference>